<evidence type="ECO:0000313" key="2">
    <source>
        <dbReference type="Proteomes" id="UP000004067"/>
    </source>
</evidence>
<protein>
    <submittedName>
        <fullName evidence="1">Uncharacterized protein</fullName>
    </submittedName>
</protein>
<gene>
    <name evidence="1" type="ORF">HMPREF9081_1809</name>
</gene>
<sequence>MFLILEKVNRYFVWVKEAMMPLRLGNDDIKIQFSAFQDVKVHQDSMRQKTRTTYP</sequence>
<accession>F5RNH3</accession>
<reference evidence="1 2" key="1">
    <citation type="submission" date="2011-04" db="EMBL/GenBank/DDBJ databases">
        <authorList>
            <person name="Muzny D."/>
            <person name="Qin X."/>
            <person name="Deng J."/>
            <person name="Jiang H."/>
            <person name="Liu Y."/>
            <person name="Qu J."/>
            <person name="Song X.-Z."/>
            <person name="Zhang L."/>
            <person name="Thornton R."/>
            <person name="Coyle M."/>
            <person name="Francisco L."/>
            <person name="Jackson L."/>
            <person name="Javaid M."/>
            <person name="Korchina V."/>
            <person name="Kovar C."/>
            <person name="Mata R."/>
            <person name="Mathew T."/>
            <person name="Ngo R."/>
            <person name="Nguyen L."/>
            <person name="Nguyen N."/>
            <person name="Okwuonu G."/>
            <person name="Ongeri F."/>
            <person name="Pham C."/>
            <person name="Simmons D."/>
            <person name="Wilczek-Boney K."/>
            <person name="Hale W."/>
            <person name="Jakkamsetti A."/>
            <person name="Pham P."/>
            <person name="Ruth R."/>
            <person name="San Lucas F."/>
            <person name="Warren J."/>
            <person name="Zhang J."/>
            <person name="Zhao Z."/>
            <person name="Zhou C."/>
            <person name="Zhu D."/>
            <person name="Lee S."/>
            <person name="Bess C."/>
            <person name="Blankenburg K."/>
            <person name="Forbes L."/>
            <person name="Fu Q."/>
            <person name="Gubbala S."/>
            <person name="Hirani K."/>
            <person name="Jayaseelan J.C."/>
            <person name="Lara F."/>
            <person name="Munidasa M."/>
            <person name="Palculict T."/>
            <person name="Patil S."/>
            <person name="Pu L.-L."/>
            <person name="Saada N."/>
            <person name="Tang L."/>
            <person name="Weissenberger G."/>
            <person name="Zhu Y."/>
            <person name="Hemphill L."/>
            <person name="Shang Y."/>
            <person name="Youmans B."/>
            <person name="Ayvaz T."/>
            <person name="Ross M."/>
            <person name="Santibanez J."/>
            <person name="Aqrawi P."/>
            <person name="Gross S."/>
            <person name="Joshi V."/>
            <person name="Fowler G."/>
            <person name="Nazareth L."/>
            <person name="Reid J."/>
            <person name="Worley K."/>
            <person name="Petrosino J."/>
            <person name="Highlander S."/>
            <person name="Gibbs R."/>
        </authorList>
    </citation>
    <scope>NUCLEOTIDE SEQUENCE [LARGE SCALE GENOMIC DNA]</scope>
    <source>
        <strain evidence="1 2">DSM 2778</strain>
    </source>
</reference>
<dbReference type="HOGENOM" id="CLU_3023658_0_0_9"/>
<evidence type="ECO:0000313" key="1">
    <source>
        <dbReference type="EMBL" id="EGK58942.1"/>
    </source>
</evidence>
<keyword evidence="2" id="KW-1185">Reference proteome</keyword>
<dbReference type="AlphaFoldDB" id="F5RNH3"/>
<dbReference type="STRING" id="888060.HMPREF9081_1809"/>
<proteinExistence type="predicted"/>
<name>F5RNH3_9FIRM</name>
<organism evidence="1 2">
    <name type="scientific">Centipeda periodontii DSM 2778</name>
    <dbReference type="NCBI Taxonomy" id="888060"/>
    <lineage>
        <taxon>Bacteria</taxon>
        <taxon>Bacillati</taxon>
        <taxon>Bacillota</taxon>
        <taxon>Negativicutes</taxon>
        <taxon>Selenomonadales</taxon>
        <taxon>Selenomonadaceae</taxon>
        <taxon>Centipeda</taxon>
    </lineage>
</organism>
<comment type="caution">
    <text evidence="1">The sequence shown here is derived from an EMBL/GenBank/DDBJ whole genome shotgun (WGS) entry which is preliminary data.</text>
</comment>
<dbReference type="EMBL" id="AFHQ01000042">
    <property type="protein sequence ID" value="EGK58942.1"/>
    <property type="molecule type" value="Genomic_DNA"/>
</dbReference>
<dbReference type="Proteomes" id="UP000004067">
    <property type="component" value="Unassembled WGS sequence"/>
</dbReference>